<dbReference type="SUPFAM" id="SSF56563">
    <property type="entry name" value="Major capsid protein gp5"/>
    <property type="match status" value="1"/>
</dbReference>
<evidence type="ECO:0000313" key="4">
    <source>
        <dbReference type="EMBL" id="GAJ00495.1"/>
    </source>
</evidence>
<proteinExistence type="predicted"/>
<comment type="caution">
    <text evidence="4">The sequence shown here is derived from an EMBL/GenBank/DDBJ whole genome shotgun (WGS) entry which is preliminary data.</text>
</comment>
<gene>
    <name evidence="4" type="ORF">S12H4_37592</name>
</gene>
<evidence type="ECO:0000259" key="3">
    <source>
        <dbReference type="Pfam" id="PF05065"/>
    </source>
</evidence>
<organism evidence="4">
    <name type="scientific">marine sediment metagenome</name>
    <dbReference type="NCBI Taxonomy" id="412755"/>
    <lineage>
        <taxon>unclassified sequences</taxon>
        <taxon>metagenomes</taxon>
        <taxon>ecological metagenomes</taxon>
    </lineage>
</organism>
<keyword evidence="2" id="KW-0946">Virion</keyword>
<protein>
    <recommendedName>
        <fullName evidence="3">Phage capsid-like C-terminal domain-containing protein</fullName>
    </recommendedName>
</protein>
<dbReference type="NCBIfam" id="TIGR01554">
    <property type="entry name" value="major_cap_HK97"/>
    <property type="match status" value="1"/>
</dbReference>
<reference evidence="4" key="1">
    <citation type="journal article" date="2014" name="Front. Microbiol.">
        <title>High frequency of phylogenetically diverse reductive dehalogenase-homologous genes in deep subseafloor sedimentary metagenomes.</title>
        <authorList>
            <person name="Kawai M."/>
            <person name="Futagami T."/>
            <person name="Toyoda A."/>
            <person name="Takaki Y."/>
            <person name="Nishi S."/>
            <person name="Hori S."/>
            <person name="Arai W."/>
            <person name="Tsubouchi T."/>
            <person name="Morono Y."/>
            <person name="Uchiyama I."/>
            <person name="Ito T."/>
            <person name="Fujiyama A."/>
            <person name="Inagaki F."/>
            <person name="Takami H."/>
        </authorList>
    </citation>
    <scope>NUCLEOTIDE SEQUENCE</scope>
    <source>
        <strain evidence="4">Expedition CK06-06</strain>
    </source>
</reference>
<comment type="subcellular location">
    <subcellularLocation>
        <location evidence="1">Virion</location>
    </subcellularLocation>
</comment>
<dbReference type="InterPro" id="IPR054612">
    <property type="entry name" value="Phage_capsid-like_C"/>
</dbReference>
<evidence type="ECO:0000256" key="2">
    <source>
        <dbReference type="ARBA" id="ARBA00022844"/>
    </source>
</evidence>
<dbReference type="Gene3D" id="3.30.2400.10">
    <property type="entry name" value="Major capsid protein gp5"/>
    <property type="match status" value="1"/>
</dbReference>
<name>X1V6Q6_9ZZZZ</name>
<dbReference type="EMBL" id="BARW01022546">
    <property type="protein sequence ID" value="GAJ00495.1"/>
    <property type="molecule type" value="Genomic_DNA"/>
</dbReference>
<feature type="non-terminal residue" evidence="4">
    <location>
        <position position="1"/>
    </location>
</feature>
<dbReference type="InterPro" id="IPR024455">
    <property type="entry name" value="Phage_capsid"/>
</dbReference>
<dbReference type="AlphaFoldDB" id="X1V6Q6"/>
<evidence type="ECO:0000256" key="1">
    <source>
        <dbReference type="ARBA" id="ARBA00004328"/>
    </source>
</evidence>
<sequence length="200" mass="22011">VLHAHTLASFTTLSIELAEDGYRVEDYISMAMSKAVANAVDKACLSGTGKNSQPTGVINQKDILEEDVENVNLTNYNCFSSAFYKVEKCNITPSGIILPSSVLASLDLLKNKDDDPLKPPESWGKLEKFSSNQLVNNCVVAAWNYLLIGMRTTARLEVTRVAGDAWEKMQLKLRIYTRLDCALGLAESFCNIKNIGEIVS</sequence>
<dbReference type="Pfam" id="PF05065">
    <property type="entry name" value="Phage_capsid"/>
    <property type="match status" value="1"/>
</dbReference>
<accession>X1V6Q6</accession>
<dbReference type="GO" id="GO:0044423">
    <property type="term" value="C:virion component"/>
    <property type="evidence" value="ECO:0007669"/>
    <property type="project" value="UniProtKB-KW"/>
</dbReference>
<feature type="domain" description="Phage capsid-like C-terminal" evidence="3">
    <location>
        <begin position="3"/>
        <end position="193"/>
    </location>
</feature>